<dbReference type="EMBL" id="LHXR01000025">
    <property type="protein sequence ID" value="KXA97599.1"/>
    <property type="molecule type" value="Genomic_DNA"/>
</dbReference>
<evidence type="ECO:0000313" key="2">
    <source>
        <dbReference type="Proteomes" id="UP000070463"/>
    </source>
</evidence>
<dbReference type="InterPro" id="IPR024185">
    <property type="entry name" value="FTHF_cligase-like_sf"/>
</dbReference>
<organism evidence="1 2">
    <name type="scientific">candidate division MSBL1 archaeon SCGC-AAA259I09</name>
    <dbReference type="NCBI Taxonomy" id="1698267"/>
    <lineage>
        <taxon>Archaea</taxon>
        <taxon>Methanobacteriati</taxon>
        <taxon>Methanobacteriota</taxon>
        <taxon>candidate division MSBL1</taxon>
    </lineage>
</organism>
<dbReference type="PANTHER" id="PTHR13017">
    <property type="entry name" value="5-FORMYLTETRAHYDROFOLATE CYCLO-LIGASE-RELATED"/>
    <property type="match status" value="1"/>
</dbReference>
<comment type="caution">
    <text evidence="1">The sequence shown here is derived from an EMBL/GenBank/DDBJ whole genome shotgun (WGS) entry which is preliminary data.</text>
</comment>
<dbReference type="GO" id="GO:0005737">
    <property type="term" value="C:cytoplasm"/>
    <property type="evidence" value="ECO:0007669"/>
    <property type="project" value="TreeGrafter"/>
</dbReference>
<dbReference type="PANTHER" id="PTHR13017:SF0">
    <property type="entry name" value="METHENYLTETRAHYDROFOLATE SYNTHASE DOMAIN-CONTAINING PROTEIN"/>
    <property type="match status" value="1"/>
</dbReference>
<protein>
    <recommendedName>
        <fullName evidence="3">5-formyltetrahydrofolate cyclo-ligase</fullName>
    </recommendedName>
</protein>
<proteinExistence type="predicted"/>
<dbReference type="Gene3D" id="3.40.50.10420">
    <property type="entry name" value="NagB/RpiA/CoA transferase-like"/>
    <property type="match status" value="1"/>
</dbReference>
<dbReference type="InterPro" id="IPR002698">
    <property type="entry name" value="FTHF_cligase"/>
</dbReference>
<keyword evidence="2" id="KW-1185">Reference proteome</keyword>
<dbReference type="AlphaFoldDB" id="A0A133UTX3"/>
<dbReference type="Proteomes" id="UP000070463">
    <property type="component" value="Unassembled WGS sequence"/>
</dbReference>
<sequence length="232" mass="26230">MSEEKSEIRHKIWTIMEKKGVARFPRPIKGRIPNFEGAEKAAENLKNLKEFQKATHVKVNPDSPQHPVRKKVVNDGKTLYMPTPRLREGFLRITPEDVPCGKESKATTIKHSKKFGEKIDLKDIEEISLVVAGSVAVTKNGKRVGKGGGYSDIEYGILRELELGKPPIITTIHPIQIVKNIPTEAHDISLDWIITPDEIIETNSPFKKPNGINWSILNDEYLKKIPMLKKLK</sequence>
<evidence type="ECO:0008006" key="3">
    <source>
        <dbReference type="Google" id="ProtNLM"/>
    </source>
</evidence>
<gene>
    <name evidence="1" type="ORF">AKJ37_02715</name>
</gene>
<name>A0A133UTX3_9EURY</name>
<dbReference type="InterPro" id="IPR037171">
    <property type="entry name" value="NagB/RpiA_transferase-like"/>
</dbReference>
<dbReference type="SUPFAM" id="SSF100950">
    <property type="entry name" value="NagB/RpiA/CoA transferase-like"/>
    <property type="match status" value="1"/>
</dbReference>
<evidence type="ECO:0000313" key="1">
    <source>
        <dbReference type="EMBL" id="KXA97599.1"/>
    </source>
</evidence>
<dbReference type="Pfam" id="PF01812">
    <property type="entry name" value="5-FTHF_cyc-lig"/>
    <property type="match status" value="1"/>
</dbReference>
<accession>A0A133UTX3</accession>
<reference evidence="1 2" key="1">
    <citation type="journal article" date="2016" name="Sci. Rep.">
        <title>Metabolic traits of an uncultured archaeal lineage -MSBL1- from brine pools of the Red Sea.</title>
        <authorList>
            <person name="Mwirichia R."/>
            <person name="Alam I."/>
            <person name="Rashid M."/>
            <person name="Vinu M."/>
            <person name="Ba-Alawi W."/>
            <person name="Anthony Kamau A."/>
            <person name="Kamanda Ngugi D."/>
            <person name="Goker M."/>
            <person name="Klenk H.P."/>
            <person name="Bajic V."/>
            <person name="Stingl U."/>
        </authorList>
    </citation>
    <scope>NUCLEOTIDE SEQUENCE [LARGE SCALE GENOMIC DNA]</scope>
    <source>
        <strain evidence="1">SCGC-AAA259I09</strain>
    </source>
</reference>